<evidence type="ECO:0000313" key="2">
    <source>
        <dbReference type="EMBL" id="GKT06330.1"/>
    </source>
</evidence>
<dbReference type="PROSITE" id="PS50943">
    <property type="entry name" value="HTH_CROC1"/>
    <property type="match status" value="1"/>
</dbReference>
<dbReference type="Proteomes" id="UP001628078">
    <property type="component" value="Unassembled WGS sequence"/>
</dbReference>
<dbReference type="InterPro" id="IPR010982">
    <property type="entry name" value="Lambda_DNA-bd_dom_sf"/>
</dbReference>
<dbReference type="Gene3D" id="1.10.260.40">
    <property type="entry name" value="lambda repressor-like DNA-binding domains"/>
    <property type="match status" value="1"/>
</dbReference>
<proteinExistence type="predicted"/>
<evidence type="ECO:0000313" key="3">
    <source>
        <dbReference type="Proteomes" id="UP001628078"/>
    </source>
</evidence>
<accession>A0ABQ5JQN2</accession>
<gene>
    <name evidence="2" type="ORF">JCM31185_16170</name>
</gene>
<keyword evidence="3" id="KW-1185">Reference proteome</keyword>
<dbReference type="Pfam" id="PF01381">
    <property type="entry name" value="HTH_3"/>
    <property type="match status" value="1"/>
</dbReference>
<dbReference type="CDD" id="cd00093">
    <property type="entry name" value="HTH_XRE"/>
    <property type="match status" value="1"/>
</dbReference>
<comment type="caution">
    <text evidence="2">The sequence shown here is derived from an EMBL/GenBank/DDBJ whole genome shotgun (WGS) entry which is preliminary data.</text>
</comment>
<feature type="domain" description="HTH cro/C1-type" evidence="1">
    <location>
        <begin position="7"/>
        <end position="61"/>
    </location>
</feature>
<name>A0ABQ5JQN2_9LACO</name>
<dbReference type="RefSeq" id="WP_407884386.1">
    <property type="nucleotide sequence ID" value="NZ_BQXO01000005.1"/>
</dbReference>
<dbReference type="InterPro" id="IPR001387">
    <property type="entry name" value="Cro/C1-type_HTH"/>
</dbReference>
<organism evidence="2 3">
    <name type="scientific">Furfurilactobacillus curtus</name>
    <dbReference type="NCBI Taxonomy" id="1746200"/>
    <lineage>
        <taxon>Bacteria</taxon>
        <taxon>Bacillati</taxon>
        <taxon>Bacillota</taxon>
        <taxon>Bacilli</taxon>
        <taxon>Lactobacillales</taxon>
        <taxon>Lactobacillaceae</taxon>
        <taxon>Furfurilactobacillus</taxon>
    </lineage>
</organism>
<evidence type="ECO:0000259" key="1">
    <source>
        <dbReference type="PROSITE" id="PS50943"/>
    </source>
</evidence>
<reference evidence="2 3" key="1">
    <citation type="submission" date="2022-03" db="EMBL/GenBank/DDBJ databases">
        <title>Draft genome sequence of Furfurilactobacillus curtus JCM 31185.</title>
        <authorList>
            <person name="Suzuki S."/>
            <person name="Endo A."/>
            <person name="Kajikawa A."/>
        </authorList>
    </citation>
    <scope>NUCLEOTIDE SEQUENCE [LARGE SCALE GENOMIC DNA]</scope>
    <source>
        <strain evidence="2 3">JCM 31185</strain>
    </source>
</reference>
<protein>
    <recommendedName>
        <fullName evidence="1">HTH cro/C1-type domain-containing protein</fullName>
    </recommendedName>
</protein>
<sequence>MPPVNDLRIYLYAHRIKRAEVAKTLGVSVGTAANKIHGRTPITVEEAQELHDKFNVPISLFLHE</sequence>
<dbReference type="SUPFAM" id="SSF47413">
    <property type="entry name" value="lambda repressor-like DNA-binding domains"/>
    <property type="match status" value="1"/>
</dbReference>
<dbReference type="EMBL" id="BQXO01000005">
    <property type="protein sequence ID" value="GKT06330.1"/>
    <property type="molecule type" value="Genomic_DNA"/>
</dbReference>